<protein>
    <recommendedName>
        <fullName evidence="4">DUF3923 domain-containing protein</fullName>
    </recommendedName>
</protein>
<keyword evidence="1" id="KW-0472">Membrane</keyword>
<comment type="caution">
    <text evidence="2">The sequence shown here is derived from an EMBL/GenBank/DDBJ whole genome shotgun (WGS) entry which is preliminary data.</text>
</comment>
<feature type="transmembrane region" description="Helical" evidence="1">
    <location>
        <begin position="7"/>
        <end position="27"/>
    </location>
</feature>
<keyword evidence="1" id="KW-0812">Transmembrane</keyword>
<reference evidence="2 3" key="1">
    <citation type="submission" date="2021-01" db="EMBL/GenBank/DDBJ databases">
        <title>Genomic Encyclopedia of Type Strains, Phase IV (KMG-IV): sequencing the most valuable type-strain genomes for metagenomic binning, comparative biology and taxonomic classification.</title>
        <authorList>
            <person name="Goeker M."/>
        </authorList>
    </citation>
    <scope>NUCLEOTIDE SEQUENCE [LARGE SCALE GENOMIC DNA]</scope>
    <source>
        <strain evidence="2 3">DSM 25540</strain>
    </source>
</reference>
<accession>A0ABS2PE48</accession>
<dbReference type="InterPro" id="IPR025037">
    <property type="entry name" value="DUF3923"/>
</dbReference>
<dbReference type="RefSeq" id="WP_204697633.1">
    <property type="nucleotide sequence ID" value="NZ_JAFBEC010000006.1"/>
</dbReference>
<organism evidence="2 3">
    <name type="scientific">Geomicrobium sediminis</name>
    <dbReference type="NCBI Taxonomy" id="1347788"/>
    <lineage>
        <taxon>Bacteria</taxon>
        <taxon>Bacillati</taxon>
        <taxon>Bacillota</taxon>
        <taxon>Bacilli</taxon>
        <taxon>Bacillales</taxon>
        <taxon>Geomicrobium</taxon>
    </lineage>
</organism>
<evidence type="ECO:0008006" key="4">
    <source>
        <dbReference type="Google" id="ProtNLM"/>
    </source>
</evidence>
<gene>
    <name evidence="2" type="ORF">JOD17_002182</name>
</gene>
<dbReference type="Pfam" id="PF13061">
    <property type="entry name" value="DUF3923"/>
    <property type="match status" value="1"/>
</dbReference>
<evidence type="ECO:0000313" key="3">
    <source>
        <dbReference type="Proteomes" id="UP000741863"/>
    </source>
</evidence>
<dbReference type="EMBL" id="JAFBEC010000006">
    <property type="protein sequence ID" value="MBM7633088.1"/>
    <property type="molecule type" value="Genomic_DNA"/>
</dbReference>
<name>A0ABS2PE48_9BACL</name>
<keyword evidence="3" id="KW-1185">Reference proteome</keyword>
<keyword evidence="1" id="KW-1133">Transmembrane helix</keyword>
<evidence type="ECO:0000256" key="1">
    <source>
        <dbReference type="SAM" id="Phobius"/>
    </source>
</evidence>
<feature type="transmembrane region" description="Helical" evidence="1">
    <location>
        <begin position="47"/>
        <end position="71"/>
    </location>
</feature>
<proteinExistence type="predicted"/>
<dbReference type="Proteomes" id="UP000741863">
    <property type="component" value="Unassembled WGS sequence"/>
</dbReference>
<sequence>MKISWIFWWIVTGFWIVAFAIGSYFLAQREVDGTGAVQTPEIILLNILVFASIFILPLLIQIGWLMVMVVLKKKKKGADVQT</sequence>
<evidence type="ECO:0000313" key="2">
    <source>
        <dbReference type="EMBL" id="MBM7633088.1"/>
    </source>
</evidence>